<dbReference type="AlphaFoldDB" id="A0A382QG64"/>
<dbReference type="EMBL" id="UINC01113793">
    <property type="protein sequence ID" value="SVC83642.1"/>
    <property type="molecule type" value="Genomic_DNA"/>
</dbReference>
<dbReference type="Pfam" id="PF13366">
    <property type="entry name" value="PDDEXK_3"/>
    <property type="match status" value="1"/>
</dbReference>
<reference evidence="1" key="1">
    <citation type="submission" date="2018-05" db="EMBL/GenBank/DDBJ databases">
        <authorList>
            <person name="Lanie J.A."/>
            <person name="Ng W.-L."/>
            <person name="Kazmierczak K.M."/>
            <person name="Andrzejewski T.M."/>
            <person name="Davidsen T.M."/>
            <person name="Wayne K.J."/>
            <person name="Tettelin H."/>
            <person name="Glass J.I."/>
            <person name="Rusch D."/>
            <person name="Podicherti R."/>
            <person name="Tsui H.-C.T."/>
            <person name="Winkler M.E."/>
        </authorList>
    </citation>
    <scope>NUCLEOTIDE SEQUENCE</scope>
</reference>
<dbReference type="InterPro" id="IPR026350">
    <property type="entry name" value="GxxExxY"/>
</dbReference>
<gene>
    <name evidence="1" type="ORF">METZ01_LOCUS336496</name>
</gene>
<dbReference type="NCBIfam" id="TIGR04256">
    <property type="entry name" value="GxxExxY"/>
    <property type="match status" value="1"/>
</dbReference>
<protein>
    <recommendedName>
        <fullName evidence="2">GxxExxY protein</fullName>
    </recommendedName>
</protein>
<name>A0A382QG64_9ZZZZ</name>
<evidence type="ECO:0008006" key="2">
    <source>
        <dbReference type="Google" id="ProtNLM"/>
    </source>
</evidence>
<organism evidence="1">
    <name type="scientific">marine metagenome</name>
    <dbReference type="NCBI Taxonomy" id="408172"/>
    <lineage>
        <taxon>unclassified sequences</taxon>
        <taxon>metagenomes</taxon>
        <taxon>ecological metagenomes</taxon>
    </lineage>
</organism>
<proteinExistence type="predicted"/>
<sequence>MKSNPFNDFIIKLKKLSLKVYKELGDGFDEDIYQRALAYEFRKAKIQYMRETNIETFYKDQMLSLRELDFLVPAQKHKDFILKRSIIIETKYSTKIIDGNRAQLRQYLKSIAKNSSAELKEVDYGILLNWQKVNAYEDQRIISDDPVQIEVWKFSKKEDMKLVDSA</sequence>
<evidence type="ECO:0000313" key="1">
    <source>
        <dbReference type="EMBL" id="SVC83642.1"/>
    </source>
</evidence>
<accession>A0A382QG64</accession>